<accession>A0ACB9KRJ4</accession>
<name>A0ACB9KRJ4_BAUVA</name>
<dbReference type="Proteomes" id="UP000828941">
    <property type="component" value="Chromosome 13"/>
</dbReference>
<reference evidence="1 2" key="1">
    <citation type="journal article" date="2022" name="DNA Res.">
        <title>Chromosomal-level genome assembly of the orchid tree Bauhinia variegata (Leguminosae; Cercidoideae) supports the allotetraploid origin hypothesis of Bauhinia.</title>
        <authorList>
            <person name="Zhong Y."/>
            <person name="Chen Y."/>
            <person name="Zheng D."/>
            <person name="Pang J."/>
            <person name="Liu Y."/>
            <person name="Luo S."/>
            <person name="Meng S."/>
            <person name="Qian L."/>
            <person name="Wei D."/>
            <person name="Dai S."/>
            <person name="Zhou R."/>
        </authorList>
    </citation>
    <scope>NUCLEOTIDE SEQUENCE [LARGE SCALE GENOMIC DNA]</scope>
    <source>
        <strain evidence="1">BV-YZ2020</strain>
    </source>
</reference>
<dbReference type="EMBL" id="CM039438">
    <property type="protein sequence ID" value="KAI4299897.1"/>
    <property type="molecule type" value="Genomic_DNA"/>
</dbReference>
<evidence type="ECO:0000313" key="1">
    <source>
        <dbReference type="EMBL" id="KAI4299897.1"/>
    </source>
</evidence>
<comment type="caution">
    <text evidence="1">The sequence shown here is derived from an EMBL/GenBank/DDBJ whole genome shotgun (WGS) entry which is preliminary data.</text>
</comment>
<organism evidence="1 2">
    <name type="scientific">Bauhinia variegata</name>
    <name type="common">Purple orchid tree</name>
    <name type="synonym">Phanera variegata</name>
    <dbReference type="NCBI Taxonomy" id="167791"/>
    <lineage>
        <taxon>Eukaryota</taxon>
        <taxon>Viridiplantae</taxon>
        <taxon>Streptophyta</taxon>
        <taxon>Embryophyta</taxon>
        <taxon>Tracheophyta</taxon>
        <taxon>Spermatophyta</taxon>
        <taxon>Magnoliopsida</taxon>
        <taxon>eudicotyledons</taxon>
        <taxon>Gunneridae</taxon>
        <taxon>Pentapetalae</taxon>
        <taxon>rosids</taxon>
        <taxon>fabids</taxon>
        <taxon>Fabales</taxon>
        <taxon>Fabaceae</taxon>
        <taxon>Cercidoideae</taxon>
        <taxon>Cercideae</taxon>
        <taxon>Bauhiniinae</taxon>
        <taxon>Bauhinia</taxon>
    </lineage>
</organism>
<gene>
    <name evidence="1" type="ORF">L6164_033318</name>
</gene>
<evidence type="ECO:0000313" key="2">
    <source>
        <dbReference type="Proteomes" id="UP000828941"/>
    </source>
</evidence>
<sequence length="301" mass="34220">MLRNLRSRRRPCYGGFICAVIAAILLLLSVYILSIRPKGLSVSHPRFHGHLHRNSKTLRGVLYDSLVSDSDNEDISDTDDKIDALDDVEEQLEEDELGNIEPEDEDEPFDQNKVSGYFFDHVKGVIRRTINKRSIEEWNDGQVGSFLGSWMEDPIKAVFGSDDAPVDEQVRRKAIQVMGIEDALLLKMGKKVSPLREGWGEWFHKKADFLRKEKMLKPNLEILNPLNNPILQDPDGLGVTGLSKCDRIVRKSLLAEFKRVPFLGKRKAFCISRGESKENHDDAKDIECSKVKGNVIESLYK</sequence>
<proteinExistence type="predicted"/>
<protein>
    <submittedName>
        <fullName evidence="1">Uncharacterized protein</fullName>
    </submittedName>
</protein>
<keyword evidence="2" id="KW-1185">Reference proteome</keyword>